<dbReference type="Proteomes" id="UP000464620">
    <property type="component" value="Chromosome B09"/>
</dbReference>
<feature type="compositionally biased region" description="Polar residues" evidence="6">
    <location>
        <begin position="106"/>
        <end position="115"/>
    </location>
</feature>
<comment type="subcellular location">
    <subcellularLocation>
        <location evidence="1">Nucleus</location>
    </subcellularLocation>
</comment>
<dbReference type="Pfam" id="PF03514">
    <property type="entry name" value="GRAS"/>
    <property type="match status" value="1"/>
</dbReference>
<evidence type="ECO:0000256" key="6">
    <source>
        <dbReference type="SAM" id="MobiDB-lite"/>
    </source>
</evidence>
<comment type="caution">
    <text evidence="5">Lacks conserved residue(s) required for the propagation of feature annotation.</text>
</comment>
<reference evidence="8 9" key="1">
    <citation type="submission" date="2019-01" db="EMBL/GenBank/DDBJ databases">
        <title>Sequencing of cultivated peanut Arachis hypogaea provides insights into genome evolution and oil improvement.</title>
        <authorList>
            <person name="Chen X."/>
        </authorList>
    </citation>
    <scope>NUCLEOTIDE SEQUENCE [LARGE SCALE GENOMIC DNA]</scope>
    <source>
        <strain evidence="9">cv. Fuhuasheng</strain>
        <strain evidence="8">GDAAS-fuhuasheng2018</strain>
        <tissue evidence="8">Leaves</tissue>
    </source>
</reference>
<accession>A0A444XGM2</accession>
<evidence type="ECO:0000313" key="10">
    <source>
        <dbReference type="Proteomes" id="UP000464620"/>
    </source>
</evidence>
<dbReference type="InterPro" id="IPR005202">
    <property type="entry name" value="TF_GRAS"/>
</dbReference>
<evidence type="ECO:0000256" key="5">
    <source>
        <dbReference type="PROSITE-ProRule" id="PRU01191"/>
    </source>
</evidence>
<evidence type="ECO:0000313" key="7">
    <source>
        <dbReference type="EMBL" id="QHN76748.1"/>
    </source>
</evidence>
<evidence type="ECO:0000313" key="9">
    <source>
        <dbReference type="Proteomes" id="UP000289738"/>
    </source>
</evidence>
<organism evidence="8 9">
    <name type="scientific">Arachis hypogaea</name>
    <name type="common">Peanut</name>
    <dbReference type="NCBI Taxonomy" id="3818"/>
    <lineage>
        <taxon>Eukaryota</taxon>
        <taxon>Viridiplantae</taxon>
        <taxon>Streptophyta</taxon>
        <taxon>Embryophyta</taxon>
        <taxon>Tracheophyta</taxon>
        <taxon>Spermatophyta</taxon>
        <taxon>Magnoliopsida</taxon>
        <taxon>eudicotyledons</taxon>
        <taxon>Gunneridae</taxon>
        <taxon>Pentapetalae</taxon>
        <taxon>rosids</taxon>
        <taxon>fabids</taxon>
        <taxon>Fabales</taxon>
        <taxon>Fabaceae</taxon>
        <taxon>Papilionoideae</taxon>
        <taxon>50 kb inversion clade</taxon>
        <taxon>dalbergioids sensu lato</taxon>
        <taxon>Dalbergieae</taxon>
        <taxon>Pterocarpus clade</taxon>
        <taxon>Arachis</taxon>
    </lineage>
</organism>
<comment type="similarity">
    <text evidence="5">Belongs to the GRAS family.</text>
</comment>
<evidence type="ECO:0000256" key="2">
    <source>
        <dbReference type="ARBA" id="ARBA00023015"/>
    </source>
</evidence>
<proteinExistence type="inferred from homology"/>
<feature type="region of interest" description="Leucine repeat II (LRII)" evidence="5">
    <location>
        <begin position="352"/>
        <end position="384"/>
    </location>
</feature>
<keyword evidence="2" id="KW-0805">Transcription regulation</keyword>
<keyword evidence="4" id="KW-0539">Nucleus</keyword>
<dbReference type="GO" id="GO:0005634">
    <property type="term" value="C:nucleus"/>
    <property type="evidence" value="ECO:0007669"/>
    <property type="project" value="UniProtKB-SubCell"/>
</dbReference>
<evidence type="ECO:0000256" key="4">
    <source>
        <dbReference type="ARBA" id="ARBA00023242"/>
    </source>
</evidence>
<feature type="region of interest" description="Disordered" evidence="6">
    <location>
        <begin position="76"/>
        <end position="161"/>
    </location>
</feature>
<dbReference type="PANTHER" id="PTHR31636">
    <property type="entry name" value="OSJNBA0084A10.13 PROTEIN-RELATED"/>
    <property type="match status" value="1"/>
</dbReference>
<feature type="compositionally biased region" description="Basic residues" evidence="6">
    <location>
        <begin position="116"/>
        <end position="125"/>
    </location>
</feature>
<evidence type="ECO:0000256" key="3">
    <source>
        <dbReference type="ARBA" id="ARBA00023163"/>
    </source>
</evidence>
<protein>
    <submittedName>
        <fullName evidence="7">Nodulation-signaling pathway 1 protein</fullName>
    </submittedName>
</protein>
<keyword evidence="9" id="KW-1185">Reference proteome</keyword>
<evidence type="ECO:0000313" key="8">
    <source>
        <dbReference type="EMBL" id="RYQ88737.1"/>
    </source>
</evidence>
<feature type="region of interest" description="SAW" evidence="5">
    <location>
        <begin position="482"/>
        <end position="559"/>
    </location>
</feature>
<keyword evidence="3" id="KW-0804">Transcription</keyword>
<dbReference type="EMBL" id="CP031001">
    <property type="protein sequence ID" value="QHN76748.1"/>
    <property type="molecule type" value="Genomic_DNA"/>
</dbReference>
<evidence type="ECO:0000256" key="1">
    <source>
        <dbReference type="ARBA" id="ARBA00004123"/>
    </source>
</evidence>
<gene>
    <name evidence="8" type="ORF">Ahy_B09g095754</name>
    <name evidence="7" type="ORF">DS421_19g646640</name>
</gene>
<dbReference type="SMR" id="A0A444XGM2"/>
<dbReference type="STRING" id="3818.A0A444XGM2"/>
<dbReference type="PROSITE" id="PS50985">
    <property type="entry name" value="GRAS"/>
    <property type="match status" value="1"/>
</dbReference>
<name>A0A444XGM2_ARAHY</name>
<dbReference type="AlphaFoldDB" id="A0A444XGM2"/>
<dbReference type="EMBL" id="SDMP01000019">
    <property type="protein sequence ID" value="RYQ88737.1"/>
    <property type="molecule type" value="Genomic_DNA"/>
</dbReference>
<reference evidence="7 10" key="2">
    <citation type="submission" date="2020-01" db="EMBL/GenBank/DDBJ databases">
        <title>Genome sequence of Arachis hypogaea, cultivar Shitouqi.</title>
        <authorList>
            <person name="Zhuang W."/>
            <person name="Chen H."/>
            <person name="Varshney R."/>
            <person name="Wang D."/>
            <person name="Ming R."/>
        </authorList>
    </citation>
    <scope>NUCLEOTIDE SEQUENCE [LARGE SCALE GENOMIC DNA]</scope>
    <source>
        <tissue evidence="7">Young leaf</tissue>
    </source>
</reference>
<sequence length="577" mass="63756">MNMEPNPTQDALDWQLEGSASFFPPFLDYPYPIQDYQFWDQNQDIICYHNQIDAGTGSPNAANGTAAVVATTATSTTCTTPSDPEPYSYNNLPVSDLPTKKRNSSDNDCSVQKPSQSHRAKKFKARSTNEVDNGDSVAEGTSVRKSGGNKKGGGKNNGNNCNNGNKEGRWAEQLLIPCALAINAKNLNRVQHLLYVLHELASPTGDANHRLAAHGLSALTHHLSSSYSSSSSSSTITNDSGTKTFASVDSRFFHKTLLKFYEVSPWFSFPNNIANASILQFLSEEESSSSRTLHILDIGVSHGVQWPTFLEALTRRPGGPPPLVRLTVVTASSNENEQNMETPFSVGPPGDNFSSYLLGYAQTIKLNLQINRIDNLELQTLNSKSIDTSSDETFIVCAQFRLHHLNHRNPDERSEFLKALRSMEPKGVILSDNNIECSCNGCGNFAAGFSRRVEYLWSFLDSTSVAFKGRESDERRVMEGEAAKALTNQREMNEGKEKWCERMKEAGFVGGMLGEDTIDGARALLRKYDSNWEMKVEEDNKCVGLFWKGQAVSFCSMWKLDGGEKQGRSSSTLNSRL</sequence>
<feature type="short sequence motif" description="VHIID" evidence="5">
    <location>
        <begin position="293"/>
        <end position="297"/>
    </location>
</feature>
<dbReference type="Proteomes" id="UP000289738">
    <property type="component" value="Chromosome B09"/>
</dbReference>